<keyword evidence="1" id="KW-0472">Membrane</keyword>
<feature type="transmembrane region" description="Helical" evidence="1">
    <location>
        <begin position="125"/>
        <end position="144"/>
    </location>
</feature>
<feature type="transmembrane region" description="Helical" evidence="1">
    <location>
        <begin position="150"/>
        <end position="171"/>
    </location>
</feature>
<feature type="transmembrane region" description="Helical" evidence="1">
    <location>
        <begin position="204"/>
        <end position="225"/>
    </location>
</feature>
<dbReference type="Proteomes" id="UP000033870">
    <property type="component" value="Unassembled WGS sequence"/>
</dbReference>
<keyword evidence="1" id="KW-0812">Transmembrane</keyword>
<dbReference type="AlphaFoldDB" id="A0A0G1YF30"/>
<protein>
    <submittedName>
        <fullName evidence="2">Uncharacterized protein</fullName>
    </submittedName>
</protein>
<comment type="caution">
    <text evidence="2">The sequence shown here is derived from an EMBL/GenBank/DDBJ whole genome shotgun (WGS) entry which is preliminary data.</text>
</comment>
<feature type="transmembrane region" description="Helical" evidence="1">
    <location>
        <begin position="85"/>
        <end position="105"/>
    </location>
</feature>
<sequence>MLPALRSLIARLAPLGIAALTAAAMTLFSLFPQPAVLAGLAFSWWALTILIGWAVEMKARNLTLALCLTITSTALLSLIEWPLARLILIGFSSAAGFAVFEWAALDRPGARLFMHKAGRRIIMTLWVFTVYSWTTAVVGVKIFFPGFPGLLASLLIAGYAALATIMIWTHYQPFRLPLYRLPLSILTLVMAEATLVIIELPFGYLATALLLTWMWYLAQLLLRFHLSPEGVQWRRQAWFLAGNAVLYALVAYFIQVI</sequence>
<gene>
    <name evidence="2" type="ORF">UY92_C0013G0030</name>
</gene>
<keyword evidence="1" id="KW-1133">Transmembrane helix</keyword>
<evidence type="ECO:0000313" key="3">
    <source>
        <dbReference type="Proteomes" id="UP000033870"/>
    </source>
</evidence>
<name>A0A0G1YF30_9BACT</name>
<evidence type="ECO:0000313" key="2">
    <source>
        <dbReference type="EMBL" id="KKW41831.1"/>
    </source>
</evidence>
<dbReference type="PATRIC" id="fig|1619044.3.peg.955"/>
<dbReference type="STRING" id="1619044.UY92_C0013G0030"/>
<dbReference type="EMBL" id="LCRX01000013">
    <property type="protein sequence ID" value="KKW41831.1"/>
    <property type="molecule type" value="Genomic_DNA"/>
</dbReference>
<accession>A0A0G1YF30</accession>
<feature type="transmembrane region" description="Helical" evidence="1">
    <location>
        <begin position="237"/>
        <end position="254"/>
    </location>
</feature>
<feature type="transmembrane region" description="Helical" evidence="1">
    <location>
        <begin position="62"/>
        <end position="79"/>
    </location>
</feature>
<feature type="transmembrane region" description="Helical" evidence="1">
    <location>
        <begin position="37"/>
        <end position="55"/>
    </location>
</feature>
<proteinExistence type="predicted"/>
<evidence type="ECO:0000256" key="1">
    <source>
        <dbReference type="SAM" id="Phobius"/>
    </source>
</evidence>
<feature type="transmembrane region" description="Helical" evidence="1">
    <location>
        <begin position="12"/>
        <end position="31"/>
    </location>
</feature>
<feature type="transmembrane region" description="Helical" evidence="1">
    <location>
        <begin position="178"/>
        <end position="198"/>
    </location>
</feature>
<reference evidence="2 3" key="1">
    <citation type="journal article" date="2015" name="Nature">
        <title>rRNA introns, odd ribosomes, and small enigmatic genomes across a large radiation of phyla.</title>
        <authorList>
            <person name="Brown C.T."/>
            <person name="Hug L.A."/>
            <person name="Thomas B.C."/>
            <person name="Sharon I."/>
            <person name="Castelle C.J."/>
            <person name="Singh A."/>
            <person name="Wilkins M.J."/>
            <person name="Williams K.H."/>
            <person name="Banfield J.F."/>
        </authorList>
    </citation>
    <scope>NUCLEOTIDE SEQUENCE [LARGE SCALE GENOMIC DNA]</scope>
</reference>
<organism evidence="2 3">
    <name type="scientific">Candidatus Magasanikbacteria bacterium GW2011_GWA2_56_11</name>
    <dbReference type="NCBI Taxonomy" id="1619044"/>
    <lineage>
        <taxon>Bacteria</taxon>
        <taxon>Candidatus Magasanikiibacteriota</taxon>
    </lineage>
</organism>